<protein>
    <submittedName>
        <fullName evidence="3">DUF3944 domain-containing protein</fullName>
    </submittedName>
</protein>
<evidence type="ECO:0000313" key="3">
    <source>
        <dbReference type="EMBL" id="RKJ87907.1"/>
    </source>
</evidence>
<keyword evidence="1" id="KW-0472">Membrane</keyword>
<dbReference type="AlphaFoldDB" id="A0A3A9IYK9"/>
<organism evidence="3 4">
    <name type="scientific">Aeromonas veronii</name>
    <dbReference type="NCBI Taxonomy" id="654"/>
    <lineage>
        <taxon>Bacteria</taxon>
        <taxon>Pseudomonadati</taxon>
        <taxon>Pseudomonadota</taxon>
        <taxon>Gammaproteobacteria</taxon>
        <taxon>Aeromonadales</taxon>
        <taxon>Aeromonadaceae</taxon>
        <taxon>Aeromonas</taxon>
    </lineage>
</organism>
<dbReference type="EMBL" id="RAWX01000003">
    <property type="protein sequence ID" value="RKJ87907.1"/>
    <property type="molecule type" value="Genomic_DNA"/>
</dbReference>
<sequence length="236" mass="26164">MDINIASRYYKYREDEDLAFIAHCTHEQLAPLVSYLTIDRDGKPRLAETLTNNPEFKANKHDFSRAWQAICTELQTYGNSTALNIVTRKGAAYKDIVQFTAKSVGCVIDKQSDVQTLEQAIVAKVLELQMDKMTQAEREAFIKTMKNDYQVNNIDPLKWTVRDFSVISGVLAGAFGGAAAAGAMLLPRALLFSSPLGLVGGLFSAVVEGPALRVTLPCVIHITMLREFHRHGNPFN</sequence>
<dbReference type="Proteomes" id="UP000281725">
    <property type="component" value="Unassembled WGS sequence"/>
</dbReference>
<dbReference type="RefSeq" id="WP_120415691.1">
    <property type="nucleotide sequence ID" value="NZ_JAAKPH010000010.1"/>
</dbReference>
<dbReference type="InterPro" id="IPR025217">
    <property type="entry name" value="DUF3944"/>
</dbReference>
<evidence type="ECO:0000313" key="4">
    <source>
        <dbReference type="Proteomes" id="UP000281725"/>
    </source>
</evidence>
<evidence type="ECO:0000259" key="2">
    <source>
        <dbReference type="Pfam" id="PF13099"/>
    </source>
</evidence>
<keyword evidence="1" id="KW-0812">Transmembrane</keyword>
<proteinExistence type="predicted"/>
<gene>
    <name evidence="3" type="ORF">D6R50_16935</name>
</gene>
<accession>A0A3A9IYK9</accession>
<reference evidence="3 4" key="1">
    <citation type="submission" date="2018-09" db="EMBL/GenBank/DDBJ databases">
        <title>Genome sequencing of Aeromonas veronii MS-17-88.</title>
        <authorList>
            <person name="Tekedar H.C."/>
            <person name="Arick M.A."/>
            <person name="Hsu C.-Y."/>
            <person name="Thrash A."/>
            <person name="Karsi A."/>
            <person name="Lawrence M.L."/>
            <person name="Abdelhamed H."/>
        </authorList>
    </citation>
    <scope>NUCLEOTIDE SEQUENCE [LARGE SCALE GENOMIC DNA]</scope>
    <source>
        <strain evidence="3 4">MS 17-88</strain>
    </source>
</reference>
<feature type="domain" description="DUF3944" evidence="2">
    <location>
        <begin position="12"/>
        <end position="46"/>
    </location>
</feature>
<comment type="caution">
    <text evidence="3">The sequence shown here is derived from an EMBL/GenBank/DDBJ whole genome shotgun (WGS) entry which is preliminary data.</text>
</comment>
<dbReference type="Pfam" id="PF13099">
    <property type="entry name" value="DUF3944"/>
    <property type="match status" value="1"/>
</dbReference>
<evidence type="ECO:0000256" key="1">
    <source>
        <dbReference type="SAM" id="Phobius"/>
    </source>
</evidence>
<name>A0A3A9IYK9_AERVE</name>
<feature type="transmembrane region" description="Helical" evidence="1">
    <location>
        <begin position="164"/>
        <end position="186"/>
    </location>
</feature>
<keyword evidence="1" id="KW-1133">Transmembrane helix</keyword>